<dbReference type="PROSITE" id="PS50850">
    <property type="entry name" value="MFS"/>
    <property type="match status" value="1"/>
</dbReference>
<evidence type="ECO:0000313" key="10">
    <source>
        <dbReference type="Proteomes" id="UP000887577"/>
    </source>
</evidence>
<evidence type="ECO:0000256" key="6">
    <source>
        <dbReference type="ARBA" id="ARBA00023136"/>
    </source>
</evidence>
<dbReference type="AlphaFoldDB" id="A0A914Y4Q5"/>
<dbReference type="PRINTS" id="PR00171">
    <property type="entry name" value="SUGRTRNSPORT"/>
</dbReference>
<evidence type="ECO:0000313" key="11">
    <source>
        <dbReference type="WBParaSite" id="PSU_v2.g12700.t1"/>
    </source>
</evidence>
<evidence type="ECO:0000256" key="7">
    <source>
        <dbReference type="RuleBase" id="RU003346"/>
    </source>
</evidence>
<proteinExistence type="inferred from homology"/>
<accession>A0A914Y4Q5</accession>
<dbReference type="NCBIfam" id="TIGR00879">
    <property type="entry name" value="SP"/>
    <property type="match status" value="1"/>
</dbReference>
<feature type="transmembrane region" description="Helical" evidence="8">
    <location>
        <begin position="313"/>
        <end position="335"/>
    </location>
</feature>
<keyword evidence="4 8" id="KW-0812">Transmembrane</keyword>
<dbReference type="InterPro" id="IPR003663">
    <property type="entry name" value="Sugar/inositol_transpt"/>
</dbReference>
<keyword evidence="3 7" id="KW-0813">Transport</keyword>
<dbReference type="InterPro" id="IPR050814">
    <property type="entry name" value="Myo-inositol_Transporter"/>
</dbReference>
<comment type="similarity">
    <text evidence="2 7">Belongs to the major facilitator superfamily. Sugar transporter (TC 2.A.1.1) family.</text>
</comment>
<keyword evidence="10" id="KW-1185">Reference proteome</keyword>
<evidence type="ECO:0000256" key="1">
    <source>
        <dbReference type="ARBA" id="ARBA00004141"/>
    </source>
</evidence>
<dbReference type="WBParaSite" id="PSU_v2.g12700.t1">
    <property type="protein sequence ID" value="PSU_v2.g12700.t1"/>
    <property type="gene ID" value="PSU_v2.g12700"/>
</dbReference>
<keyword evidence="5 8" id="KW-1133">Transmembrane helix</keyword>
<dbReference type="GO" id="GO:0016324">
    <property type="term" value="C:apical plasma membrane"/>
    <property type="evidence" value="ECO:0007669"/>
    <property type="project" value="TreeGrafter"/>
</dbReference>
<evidence type="ECO:0000259" key="9">
    <source>
        <dbReference type="PROSITE" id="PS50850"/>
    </source>
</evidence>
<dbReference type="Gene3D" id="1.20.1250.20">
    <property type="entry name" value="MFS general substrate transporter like domains"/>
    <property type="match status" value="1"/>
</dbReference>
<feature type="transmembrane region" description="Helical" evidence="8">
    <location>
        <begin position="67"/>
        <end position="86"/>
    </location>
</feature>
<evidence type="ECO:0000256" key="5">
    <source>
        <dbReference type="ARBA" id="ARBA00022989"/>
    </source>
</evidence>
<dbReference type="InterPro" id="IPR036259">
    <property type="entry name" value="MFS_trans_sf"/>
</dbReference>
<protein>
    <submittedName>
        <fullName evidence="11">Major facilitator superfamily (MFS) profile domain-containing protein</fullName>
    </submittedName>
</protein>
<dbReference type="InterPro" id="IPR005828">
    <property type="entry name" value="MFS_sugar_transport-like"/>
</dbReference>
<feature type="transmembrane region" description="Helical" evidence="8">
    <location>
        <begin position="284"/>
        <end position="304"/>
    </location>
</feature>
<dbReference type="GO" id="GO:0005366">
    <property type="term" value="F:myo-inositol:proton symporter activity"/>
    <property type="evidence" value="ECO:0007669"/>
    <property type="project" value="TreeGrafter"/>
</dbReference>
<dbReference type="InterPro" id="IPR005829">
    <property type="entry name" value="Sugar_transporter_CS"/>
</dbReference>
<feature type="transmembrane region" description="Helical" evidence="8">
    <location>
        <begin position="35"/>
        <end position="55"/>
    </location>
</feature>
<name>A0A914Y4Q5_9BILA</name>
<dbReference type="PROSITE" id="PS00217">
    <property type="entry name" value="SUGAR_TRANSPORT_2"/>
    <property type="match status" value="1"/>
</dbReference>
<feature type="transmembrane region" description="Helical" evidence="8">
    <location>
        <begin position="436"/>
        <end position="457"/>
    </location>
</feature>
<dbReference type="PANTHER" id="PTHR48020">
    <property type="entry name" value="PROTON MYO-INOSITOL COTRANSPORTER"/>
    <property type="match status" value="1"/>
</dbReference>
<feature type="transmembrane region" description="Helical" evidence="8">
    <location>
        <begin position="155"/>
        <end position="178"/>
    </location>
</feature>
<evidence type="ECO:0000256" key="3">
    <source>
        <dbReference type="ARBA" id="ARBA00022448"/>
    </source>
</evidence>
<comment type="subcellular location">
    <subcellularLocation>
        <location evidence="1">Membrane</location>
        <topology evidence="1">Multi-pass membrane protein</topology>
    </subcellularLocation>
</comment>
<evidence type="ECO:0000256" key="2">
    <source>
        <dbReference type="ARBA" id="ARBA00010992"/>
    </source>
</evidence>
<feature type="transmembrane region" description="Helical" evidence="8">
    <location>
        <begin position="92"/>
        <end position="113"/>
    </location>
</feature>
<dbReference type="Proteomes" id="UP000887577">
    <property type="component" value="Unplaced"/>
</dbReference>
<dbReference type="SUPFAM" id="SSF103473">
    <property type="entry name" value="MFS general substrate transporter"/>
    <property type="match status" value="1"/>
</dbReference>
<feature type="domain" description="Major facilitator superfamily (MFS) profile" evidence="9">
    <location>
        <begin position="1"/>
        <end position="476"/>
    </location>
</feature>
<reference evidence="11" key="1">
    <citation type="submission" date="2022-11" db="UniProtKB">
        <authorList>
            <consortium name="WormBaseParasite"/>
        </authorList>
    </citation>
    <scope>IDENTIFICATION</scope>
</reference>
<organism evidence="10 11">
    <name type="scientific">Panagrolaimus superbus</name>
    <dbReference type="NCBI Taxonomy" id="310955"/>
    <lineage>
        <taxon>Eukaryota</taxon>
        <taxon>Metazoa</taxon>
        <taxon>Ecdysozoa</taxon>
        <taxon>Nematoda</taxon>
        <taxon>Chromadorea</taxon>
        <taxon>Rhabditida</taxon>
        <taxon>Tylenchina</taxon>
        <taxon>Panagrolaimomorpha</taxon>
        <taxon>Panagrolaimoidea</taxon>
        <taxon>Panagrolaimidae</taxon>
        <taxon>Panagrolaimus</taxon>
    </lineage>
</organism>
<dbReference type="PANTHER" id="PTHR48020:SF12">
    <property type="entry name" value="PROTON MYO-INOSITOL COTRANSPORTER"/>
    <property type="match status" value="1"/>
</dbReference>
<evidence type="ECO:0000256" key="8">
    <source>
        <dbReference type="SAM" id="Phobius"/>
    </source>
</evidence>
<feature type="transmembrane region" description="Helical" evidence="8">
    <location>
        <begin position="125"/>
        <end position="149"/>
    </location>
</feature>
<evidence type="ECO:0000256" key="4">
    <source>
        <dbReference type="ARBA" id="ARBA00022692"/>
    </source>
</evidence>
<dbReference type="PROSITE" id="PS00216">
    <property type="entry name" value="SUGAR_TRANSPORT_1"/>
    <property type="match status" value="1"/>
</dbReference>
<keyword evidence="6 8" id="KW-0472">Membrane</keyword>
<dbReference type="InterPro" id="IPR020846">
    <property type="entry name" value="MFS_dom"/>
</dbReference>
<sequence>MAVVGGFLFGYDTGIVSSAMLYVDNNPDMQPLNNFWKELIVAITPGFAGIGSLLAGTTADRYGRKPLIILSSIIFTFGAILCALAFDKWVLLFGRVLLGLAIGFASMIVPVYVSESSPTHIRGASLATFNAMITFGQMAANIFAGLFAFINPDYIGWRLMFGFAAVPAIIQFIGFLYLPESPRWLYKHKSEEECHNILRKVYHNEEAWIKYELSEIATSIEEERQCENTTPPFLRILSTSHVRKALLIGCSLQMFQQLGGINTIMYYTGAIIKGAGVQDNHTTIWLSVGISGVNFIGTVIPLFLVERLGRKKLLLISSFGVIISLCMMGGAFLLVNRDTASTLSMSELNPSLFNSTVKNFNHCLSHSNCDYCVTDDRCGFCAPANMGKVPGFCLPINPEDADKGSTTGFCSPSSSSNISTAYEWGDVFCHTKYTPLPIVIMVVYLLFFACGKLLYYYSTPHEMLIILQECLQFHGF</sequence>
<dbReference type="Pfam" id="PF00083">
    <property type="entry name" value="Sugar_tr"/>
    <property type="match status" value="1"/>
</dbReference>